<comment type="caution">
    <text evidence="4">The sequence shown here is derived from an EMBL/GenBank/DDBJ whole genome shotgun (WGS) entry which is preliminary data.</text>
</comment>
<dbReference type="PANTHER" id="PTHR11358:SF26">
    <property type="entry name" value="GUANIDINO ACID HYDROLASE, MITOCHONDRIAL"/>
    <property type="match status" value="1"/>
</dbReference>
<dbReference type="GO" id="GO:0033389">
    <property type="term" value="P:putrescine biosynthetic process from arginine, via agmatine"/>
    <property type="evidence" value="ECO:0007669"/>
    <property type="project" value="TreeGrafter"/>
</dbReference>
<evidence type="ECO:0000313" key="5">
    <source>
        <dbReference type="Proteomes" id="UP000614410"/>
    </source>
</evidence>
<dbReference type="SUPFAM" id="SSF52768">
    <property type="entry name" value="Arginase/deacetylase"/>
    <property type="match status" value="1"/>
</dbReference>
<comment type="similarity">
    <text evidence="3">Belongs to the arginase family.</text>
</comment>
<dbReference type="PANTHER" id="PTHR11358">
    <property type="entry name" value="ARGINASE/AGMATINASE"/>
    <property type="match status" value="1"/>
</dbReference>
<evidence type="ECO:0000313" key="4">
    <source>
        <dbReference type="EMBL" id="MBJ7609229.1"/>
    </source>
</evidence>
<dbReference type="GO" id="GO:0008783">
    <property type="term" value="F:agmatinase activity"/>
    <property type="evidence" value="ECO:0007669"/>
    <property type="project" value="TreeGrafter"/>
</dbReference>
<sequence length="304" mass="31298">MNMREWLARGDQVPDVSLVGAPIAKASLSPSQAWSTPPAFREALSRFPTWHAAAGVDVEELAVRDRGDVQGDRDDVDASAAHLRIRAAVAAAAADSPTIVVIGGDNSLTRPAFLGIGEARADRQWGLLTLDAHHDCRPPTNGSANGTPVRELIDAGLAGNRVAQVGIHPLGNARAHAQWAADHGIHIHGLDEVRARGIEAVLTAALAELRGAGADAVYVDLDVDVVERSAAPACPASLPGGLSPADLLAAALLLGGEPAVGAFDLCEVDAMADVAGITVRLMAAVFTALCAGLVSHARELRAPA</sequence>
<accession>A0A934KMN3</accession>
<organism evidence="4 5">
    <name type="scientific">Candidatus Amunia macphersoniae</name>
    <dbReference type="NCBI Taxonomy" id="3127014"/>
    <lineage>
        <taxon>Bacteria</taxon>
        <taxon>Bacillati</taxon>
        <taxon>Candidatus Dormiibacterota</taxon>
        <taxon>Candidatus Dormibacteria</taxon>
        <taxon>Candidatus Aeolococcales</taxon>
        <taxon>Candidatus Aeolococcaceae</taxon>
        <taxon>Candidatus Amunia</taxon>
    </lineage>
</organism>
<name>A0A934KMN3_9BACT</name>
<dbReference type="EMBL" id="JAEKNN010000032">
    <property type="protein sequence ID" value="MBJ7609229.1"/>
    <property type="molecule type" value="Genomic_DNA"/>
</dbReference>
<dbReference type="InterPro" id="IPR006035">
    <property type="entry name" value="Ureohydrolase"/>
</dbReference>
<keyword evidence="2" id="KW-0378">Hydrolase</keyword>
<dbReference type="Proteomes" id="UP000614410">
    <property type="component" value="Unassembled WGS sequence"/>
</dbReference>
<evidence type="ECO:0000256" key="1">
    <source>
        <dbReference type="ARBA" id="ARBA00022723"/>
    </source>
</evidence>
<dbReference type="Gene3D" id="3.40.800.10">
    <property type="entry name" value="Ureohydrolase domain"/>
    <property type="match status" value="1"/>
</dbReference>
<evidence type="ECO:0000256" key="3">
    <source>
        <dbReference type="PROSITE-ProRule" id="PRU00742"/>
    </source>
</evidence>
<keyword evidence="1" id="KW-0479">Metal-binding</keyword>
<dbReference type="InterPro" id="IPR023696">
    <property type="entry name" value="Ureohydrolase_dom_sf"/>
</dbReference>
<dbReference type="GO" id="GO:0046872">
    <property type="term" value="F:metal ion binding"/>
    <property type="evidence" value="ECO:0007669"/>
    <property type="project" value="UniProtKB-KW"/>
</dbReference>
<evidence type="ECO:0000256" key="2">
    <source>
        <dbReference type="ARBA" id="ARBA00022801"/>
    </source>
</evidence>
<reference evidence="4 5" key="1">
    <citation type="submission" date="2020-10" db="EMBL/GenBank/DDBJ databases">
        <title>Ca. Dormibacterota MAGs.</title>
        <authorList>
            <person name="Montgomery K."/>
        </authorList>
    </citation>
    <scope>NUCLEOTIDE SEQUENCE [LARGE SCALE GENOMIC DNA]</scope>
    <source>
        <strain evidence="4">Mitchell_Peninsula_5</strain>
    </source>
</reference>
<dbReference type="PIRSF" id="PIRSF036979">
    <property type="entry name" value="Arginase"/>
    <property type="match status" value="1"/>
</dbReference>
<proteinExistence type="inferred from homology"/>
<gene>
    <name evidence="4" type="ORF">JF887_07325</name>
</gene>
<protein>
    <submittedName>
        <fullName evidence="4">Arginase family protein</fullName>
    </submittedName>
</protein>
<dbReference type="Pfam" id="PF00491">
    <property type="entry name" value="Arginase"/>
    <property type="match status" value="1"/>
</dbReference>
<dbReference type="AlphaFoldDB" id="A0A934KMN3"/>
<dbReference type="PROSITE" id="PS51409">
    <property type="entry name" value="ARGINASE_2"/>
    <property type="match status" value="1"/>
</dbReference>